<feature type="region of interest" description="Disordered" evidence="1">
    <location>
        <begin position="1"/>
        <end position="52"/>
    </location>
</feature>
<protein>
    <submittedName>
        <fullName evidence="2">Uncharacterized protein</fullName>
    </submittedName>
</protein>
<feature type="compositionally biased region" description="Basic and acidic residues" evidence="1">
    <location>
        <begin position="135"/>
        <end position="145"/>
    </location>
</feature>
<accession>A0ABN8PTX8</accession>
<keyword evidence="3" id="KW-1185">Reference proteome</keyword>
<evidence type="ECO:0000313" key="3">
    <source>
        <dbReference type="Proteomes" id="UP001159405"/>
    </source>
</evidence>
<name>A0ABN8PTX8_9CNID</name>
<evidence type="ECO:0000313" key="2">
    <source>
        <dbReference type="EMBL" id="CAH3148656.1"/>
    </source>
</evidence>
<feature type="compositionally biased region" description="Basic and acidic residues" evidence="1">
    <location>
        <begin position="43"/>
        <end position="52"/>
    </location>
</feature>
<feature type="compositionally biased region" description="Polar residues" evidence="1">
    <location>
        <begin position="116"/>
        <end position="133"/>
    </location>
</feature>
<reference evidence="2 3" key="1">
    <citation type="submission" date="2022-05" db="EMBL/GenBank/DDBJ databases">
        <authorList>
            <consortium name="Genoscope - CEA"/>
            <person name="William W."/>
        </authorList>
    </citation>
    <scope>NUCLEOTIDE SEQUENCE [LARGE SCALE GENOMIC DNA]</scope>
</reference>
<feature type="compositionally biased region" description="Polar residues" evidence="1">
    <location>
        <begin position="16"/>
        <end position="26"/>
    </location>
</feature>
<evidence type="ECO:0000256" key="1">
    <source>
        <dbReference type="SAM" id="MobiDB-lite"/>
    </source>
</evidence>
<feature type="compositionally biased region" description="Basic and acidic residues" evidence="1">
    <location>
        <begin position="69"/>
        <end position="89"/>
    </location>
</feature>
<dbReference type="Proteomes" id="UP001159405">
    <property type="component" value="Unassembled WGS sequence"/>
</dbReference>
<comment type="caution">
    <text evidence="2">The sequence shown here is derived from an EMBL/GenBank/DDBJ whole genome shotgun (WGS) entry which is preliminary data.</text>
</comment>
<organism evidence="2 3">
    <name type="scientific">Porites lobata</name>
    <dbReference type="NCBI Taxonomy" id="104759"/>
    <lineage>
        <taxon>Eukaryota</taxon>
        <taxon>Metazoa</taxon>
        <taxon>Cnidaria</taxon>
        <taxon>Anthozoa</taxon>
        <taxon>Hexacorallia</taxon>
        <taxon>Scleractinia</taxon>
        <taxon>Fungiina</taxon>
        <taxon>Poritidae</taxon>
        <taxon>Porites</taxon>
    </lineage>
</organism>
<sequence>MSLLAISASKRRHSIDQSTLKTTSDQTVDRKVSAPLDPSTIHITERRREDTRNSCFDLNMATIQALQAKADKAMGKDLTHKEENKHENESDSEDEYSNESSDRDDNCTKNADENDISTSKCNSTKQVFSNNQRQGKHDLRSESIF</sequence>
<feature type="compositionally biased region" description="Basic and acidic residues" evidence="1">
    <location>
        <begin position="100"/>
        <end position="112"/>
    </location>
</feature>
<dbReference type="EMBL" id="CALNXK010000084">
    <property type="protein sequence ID" value="CAH3148656.1"/>
    <property type="molecule type" value="Genomic_DNA"/>
</dbReference>
<gene>
    <name evidence="2" type="ORF">PLOB_00046765</name>
</gene>
<feature type="region of interest" description="Disordered" evidence="1">
    <location>
        <begin position="68"/>
        <end position="145"/>
    </location>
</feature>
<proteinExistence type="predicted"/>